<gene>
    <name evidence="1" type="ORF">NCTC13184_07348</name>
</gene>
<evidence type="ECO:0000313" key="1">
    <source>
        <dbReference type="EMBL" id="SUH71952.1"/>
    </source>
</evidence>
<accession>A0A379X5Z9</accession>
<reference evidence="1 2" key="1">
    <citation type="submission" date="2018-06" db="EMBL/GenBank/DDBJ databases">
        <authorList>
            <consortium name="Pathogen Informatics"/>
            <person name="Doyle S."/>
        </authorList>
    </citation>
    <scope>NUCLEOTIDE SEQUENCE [LARGE SCALE GENOMIC DNA]</scope>
    <source>
        <strain evidence="1 2">NCTC13184</strain>
    </source>
</reference>
<dbReference type="AlphaFoldDB" id="A0A379X5Z9"/>
<dbReference type="RefSeq" id="WP_062968159.1">
    <property type="nucleotide sequence ID" value="NZ_JAJFOE010000004.1"/>
</dbReference>
<dbReference type="EMBL" id="UGRU01000002">
    <property type="protein sequence ID" value="SUH71952.1"/>
    <property type="molecule type" value="Genomic_DNA"/>
</dbReference>
<organism evidence="1 2">
    <name type="scientific">Nocardia africana</name>
    <dbReference type="NCBI Taxonomy" id="134964"/>
    <lineage>
        <taxon>Bacteria</taxon>
        <taxon>Bacillati</taxon>
        <taxon>Actinomycetota</taxon>
        <taxon>Actinomycetes</taxon>
        <taxon>Mycobacteriales</taxon>
        <taxon>Nocardiaceae</taxon>
        <taxon>Nocardia</taxon>
    </lineage>
</organism>
<dbReference type="Proteomes" id="UP000255082">
    <property type="component" value="Unassembled WGS sequence"/>
</dbReference>
<evidence type="ECO:0000313" key="2">
    <source>
        <dbReference type="Proteomes" id="UP000255082"/>
    </source>
</evidence>
<protein>
    <submittedName>
        <fullName evidence="1">Uncharacterized protein</fullName>
    </submittedName>
</protein>
<sequence>MHEHEYSATEEEVGWWAAATRPVHSWPPFYDKGGFESFEAVHADLTQSLRAHGLTLQPVDVASDDEHSYEYRLIDAAGVHVGRAFIVHARYTIAEILRMPAGEISPPIPLTDDPPF</sequence>
<dbReference type="OrthoDB" id="9869607at2"/>
<name>A0A379X5Z9_9NOCA</name>
<proteinExistence type="predicted"/>